<dbReference type="Gene3D" id="2.20.25.10">
    <property type="match status" value="1"/>
</dbReference>
<evidence type="ECO:0000256" key="3">
    <source>
        <dbReference type="ARBA" id="ARBA00022833"/>
    </source>
</evidence>
<keyword evidence="3" id="KW-0862">Zinc</keyword>
<dbReference type="GeneID" id="14918115"/>
<organism evidence="6 7">
    <name type="scientific">Acanthamoeba castellanii (strain ATCC 30010 / Neff)</name>
    <dbReference type="NCBI Taxonomy" id="1257118"/>
    <lineage>
        <taxon>Eukaryota</taxon>
        <taxon>Amoebozoa</taxon>
        <taxon>Discosea</taxon>
        <taxon>Longamoebia</taxon>
        <taxon>Centramoebida</taxon>
        <taxon>Acanthamoebidae</taxon>
        <taxon>Acanthamoeba</taxon>
    </lineage>
</organism>
<dbReference type="CDD" id="cd13749">
    <property type="entry name" value="Zn-ribbon_TFIIS"/>
    <property type="match status" value="1"/>
</dbReference>
<evidence type="ECO:0000313" key="7">
    <source>
        <dbReference type="Proteomes" id="UP000011083"/>
    </source>
</evidence>
<protein>
    <submittedName>
        <fullName evidence="6">Transcription factor SII (TFIIS) domain containing protein</fullName>
    </submittedName>
</protein>
<keyword evidence="2 4" id="KW-0863">Zinc-finger</keyword>
<keyword evidence="7" id="KW-1185">Reference proteome</keyword>
<dbReference type="PROSITE" id="PS51133">
    <property type="entry name" value="ZF_TFIIS_2"/>
    <property type="match status" value="1"/>
</dbReference>
<feature type="domain" description="TFIIS-type" evidence="5">
    <location>
        <begin position="125"/>
        <end position="167"/>
    </location>
</feature>
<dbReference type="RefSeq" id="XP_004339821.1">
    <property type="nucleotide sequence ID" value="XM_004339773.1"/>
</dbReference>
<dbReference type="InterPro" id="IPR036575">
    <property type="entry name" value="TFIIS_cen_dom_sf"/>
</dbReference>
<dbReference type="Pfam" id="PF01096">
    <property type="entry name" value="Zn_ribbon_TFIIS"/>
    <property type="match status" value="1"/>
</dbReference>
<evidence type="ECO:0000313" key="6">
    <source>
        <dbReference type="EMBL" id="ELR17808.1"/>
    </source>
</evidence>
<dbReference type="EMBL" id="KB007974">
    <property type="protein sequence ID" value="ELR17808.1"/>
    <property type="molecule type" value="Genomic_DNA"/>
</dbReference>
<dbReference type="SMART" id="SM00440">
    <property type="entry name" value="ZnF_C2C2"/>
    <property type="match status" value="1"/>
</dbReference>
<gene>
    <name evidence="6" type="ORF">ACA1_066300</name>
</gene>
<evidence type="ECO:0000256" key="1">
    <source>
        <dbReference type="ARBA" id="ARBA00022723"/>
    </source>
</evidence>
<dbReference type="Proteomes" id="UP000011083">
    <property type="component" value="Unassembled WGS sequence"/>
</dbReference>
<dbReference type="Pfam" id="PF07500">
    <property type="entry name" value="TFIIS_M"/>
    <property type="match status" value="1"/>
</dbReference>
<dbReference type="Gene3D" id="1.10.472.30">
    <property type="entry name" value="Transcription elongation factor S-II, central domain"/>
    <property type="match status" value="1"/>
</dbReference>
<proteinExistence type="predicted"/>
<evidence type="ECO:0000259" key="5">
    <source>
        <dbReference type="PROSITE" id="PS51133"/>
    </source>
</evidence>
<dbReference type="InterPro" id="IPR001222">
    <property type="entry name" value="Znf_TFIIS"/>
</dbReference>
<dbReference type="KEGG" id="acan:ACA1_066300"/>
<dbReference type="SUPFAM" id="SSF57783">
    <property type="entry name" value="Zinc beta-ribbon"/>
    <property type="match status" value="1"/>
</dbReference>
<evidence type="ECO:0000256" key="4">
    <source>
        <dbReference type="PROSITE-ProRule" id="PRU00472"/>
    </source>
</evidence>
<evidence type="ECO:0000256" key="2">
    <source>
        <dbReference type="ARBA" id="ARBA00022771"/>
    </source>
</evidence>
<dbReference type="GO" id="GO:0006351">
    <property type="term" value="P:DNA-templated transcription"/>
    <property type="evidence" value="ECO:0007669"/>
    <property type="project" value="InterPro"/>
</dbReference>
<dbReference type="VEuPathDB" id="AmoebaDB:ACA1_066300"/>
<dbReference type="AlphaFoldDB" id="L8GZ47"/>
<name>L8GZ47_ACACF</name>
<dbReference type="STRING" id="1257118.L8GZ47"/>
<dbReference type="GO" id="GO:0008270">
    <property type="term" value="F:zinc ion binding"/>
    <property type="evidence" value="ECO:0007669"/>
    <property type="project" value="UniProtKB-KW"/>
</dbReference>
<keyword evidence="1" id="KW-0479">Metal-binding</keyword>
<dbReference type="GO" id="GO:0003676">
    <property type="term" value="F:nucleic acid binding"/>
    <property type="evidence" value="ECO:0007669"/>
    <property type="project" value="InterPro"/>
</dbReference>
<sequence>MAKLQIKAMTMITDALTKPGNNSTKHWSLAQEIEDKIYRAYNCPGHKPVNKHHQLCLWHYLAQVHSMHTNLIDAKGHNPQLHKSMLISIMSLEQLATMRHTDMFPSLHTRTLKPKEVAKPKCSHGMFQCNKRDCHSWFTTYYQLQTRSANKPLTTFMQCTQCNNQYRF</sequence>
<reference evidence="6 7" key="1">
    <citation type="journal article" date="2013" name="Genome Biol.">
        <title>Genome of Acanthamoeba castellanii highlights extensive lateral gene transfer and early evolution of tyrosine kinase signaling.</title>
        <authorList>
            <person name="Clarke M."/>
            <person name="Lohan A.J."/>
            <person name="Liu B."/>
            <person name="Lagkouvardos I."/>
            <person name="Roy S."/>
            <person name="Zafar N."/>
            <person name="Bertelli C."/>
            <person name="Schilde C."/>
            <person name="Kianianmomeni A."/>
            <person name="Burglin T.R."/>
            <person name="Frech C."/>
            <person name="Turcotte B."/>
            <person name="Kopec K.O."/>
            <person name="Synnott J.M."/>
            <person name="Choo C."/>
            <person name="Paponov I."/>
            <person name="Finkler A."/>
            <person name="Soon Heng Tan C."/>
            <person name="Hutchins A.P."/>
            <person name="Weinmeier T."/>
            <person name="Rattei T."/>
            <person name="Chu J.S."/>
            <person name="Gimenez G."/>
            <person name="Irimia M."/>
            <person name="Rigden D.J."/>
            <person name="Fitzpatrick D.A."/>
            <person name="Lorenzo-Morales J."/>
            <person name="Bateman A."/>
            <person name="Chiu C.H."/>
            <person name="Tang P."/>
            <person name="Hegemann P."/>
            <person name="Fromm H."/>
            <person name="Raoult D."/>
            <person name="Greub G."/>
            <person name="Miranda-Saavedra D."/>
            <person name="Chen N."/>
            <person name="Nash P."/>
            <person name="Ginger M.L."/>
            <person name="Horn M."/>
            <person name="Schaap P."/>
            <person name="Caler L."/>
            <person name="Loftus B."/>
        </authorList>
    </citation>
    <scope>NUCLEOTIDE SEQUENCE [LARGE SCALE GENOMIC DNA]</scope>
    <source>
        <strain evidence="6 7">Neff</strain>
    </source>
</reference>
<dbReference type="InterPro" id="IPR003618">
    <property type="entry name" value="TFIIS_cen_dom"/>
</dbReference>
<dbReference type="OrthoDB" id="44867at2759"/>
<dbReference type="SUPFAM" id="SSF46942">
    <property type="entry name" value="Elongation factor TFIIS domain 2"/>
    <property type="match status" value="1"/>
</dbReference>
<accession>L8GZ47</accession>